<proteinExistence type="predicted"/>
<evidence type="ECO:0000313" key="3">
    <source>
        <dbReference type="Proteomes" id="UP000243723"/>
    </source>
</evidence>
<dbReference type="EMBL" id="NHZQ01000334">
    <property type="protein sequence ID" value="PSK42702.1"/>
    <property type="molecule type" value="Genomic_DNA"/>
</dbReference>
<feature type="compositionally biased region" description="Polar residues" evidence="1">
    <location>
        <begin position="85"/>
        <end position="94"/>
    </location>
</feature>
<feature type="compositionally biased region" description="Gly residues" evidence="1">
    <location>
        <begin position="499"/>
        <end position="523"/>
    </location>
</feature>
<feature type="compositionally biased region" description="Pro residues" evidence="1">
    <location>
        <begin position="439"/>
        <end position="463"/>
    </location>
</feature>
<sequence>MDLARGILRGAFAKADGALEPVAKDELGVFCTKVETFLHDRKSVLSPESTECLVWILSNVVSSPNRTTAFGRYLIKLVESEGRTPGQSVTYSETSDPRRARRPESSGSSEKAWYYLTDARSEPEIRLSATAFAVLQLLDSTLYATQARKVGSGDDANNFCYSLFSSLTELIRLASPVEGRLALELHQSVHLLLSDWKTDDLLDIMHLMKLREAARTNYGTWLRWLEQKHPDDYRKLQQSSQVHTSLLDMPDYHGNHRDAWHRQPAGNMVGLIEGRKPINIEDMRPLSTSSKTIDPELLEIVNQHIQEADRIFSMPKISPYLDDSDVQLNSLGLRVKKDPSTGKRKLMETYYGHSVSHIEQLKRRKTEPVPAAKPAQQQPVQQFQQVPPPPPHSDSPSSFVPPHQAQRSFNNTPLFPPPPPFQAGQPPPPPPMSGGVGVPPMPFSFPPRPPNWQGPWPPPPPPSGGMGMHSSPPPPPPQYSQSPPNMSYGHRNGDDYNGDGYGGRGRGAWNGEGHGGRGRGGWNGDNHSSRGRGGWDSGRGRGHAQGRGRW</sequence>
<feature type="compositionally biased region" description="Pro residues" evidence="1">
    <location>
        <begin position="414"/>
        <end position="432"/>
    </location>
</feature>
<feature type="region of interest" description="Disordered" evidence="1">
    <location>
        <begin position="355"/>
        <end position="550"/>
    </location>
</feature>
<evidence type="ECO:0000256" key="1">
    <source>
        <dbReference type="SAM" id="MobiDB-lite"/>
    </source>
</evidence>
<name>A0A2P7Z3A2_9PEZI</name>
<accession>A0A2P7Z3A2</accession>
<keyword evidence="3" id="KW-1185">Reference proteome</keyword>
<organism evidence="2 3">
    <name type="scientific">Elsinoe australis</name>
    <dbReference type="NCBI Taxonomy" id="40998"/>
    <lineage>
        <taxon>Eukaryota</taxon>
        <taxon>Fungi</taxon>
        <taxon>Dikarya</taxon>
        <taxon>Ascomycota</taxon>
        <taxon>Pezizomycotina</taxon>
        <taxon>Dothideomycetes</taxon>
        <taxon>Dothideomycetidae</taxon>
        <taxon>Myriangiales</taxon>
        <taxon>Elsinoaceae</taxon>
        <taxon>Elsinoe</taxon>
    </lineage>
</organism>
<feature type="compositionally biased region" description="Low complexity" evidence="1">
    <location>
        <begin position="479"/>
        <end position="490"/>
    </location>
</feature>
<gene>
    <name evidence="2" type="ORF">B9Z65_5624</name>
</gene>
<evidence type="ECO:0008006" key="4">
    <source>
        <dbReference type="Google" id="ProtNLM"/>
    </source>
</evidence>
<protein>
    <recommendedName>
        <fullName evidence="4">CID domain-containing protein</fullName>
    </recommendedName>
</protein>
<evidence type="ECO:0000313" key="2">
    <source>
        <dbReference type="EMBL" id="PSK42702.1"/>
    </source>
</evidence>
<dbReference type="AlphaFoldDB" id="A0A2P7Z3A2"/>
<comment type="caution">
    <text evidence="2">The sequence shown here is derived from an EMBL/GenBank/DDBJ whole genome shotgun (WGS) entry which is preliminary data.</text>
</comment>
<dbReference type="OrthoDB" id="21470at2759"/>
<dbReference type="STRING" id="40998.A0A2P7Z3A2"/>
<feature type="compositionally biased region" description="Basic and acidic residues" evidence="1">
    <location>
        <begin position="95"/>
        <end position="104"/>
    </location>
</feature>
<feature type="region of interest" description="Disordered" evidence="1">
    <location>
        <begin position="84"/>
        <end position="105"/>
    </location>
</feature>
<reference evidence="2 3" key="1">
    <citation type="submission" date="2017-05" db="EMBL/GenBank/DDBJ databases">
        <title>Draft genome sequence of Elsinoe australis.</title>
        <authorList>
            <person name="Cheng Q."/>
        </authorList>
    </citation>
    <scope>NUCLEOTIDE SEQUENCE [LARGE SCALE GENOMIC DNA]</scope>
    <source>
        <strain evidence="2 3">NL1</strain>
    </source>
</reference>
<feature type="compositionally biased region" description="Low complexity" evidence="1">
    <location>
        <begin position="368"/>
        <end position="385"/>
    </location>
</feature>
<dbReference type="Proteomes" id="UP000243723">
    <property type="component" value="Unassembled WGS sequence"/>
</dbReference>
<feature type="compositionally biased region" description="Basic residues" evidence="1">
    <location>
        <begin position="540"/>
        <end position="550"/>
    </location>
</feature>